<gene>
    <name evidence="2" type="primary">jg14061</name>
    <name evidence="2" type="ORF">PAEG_LOCUS27575</name>
</gene>
<reference evidence="2" key="1">
    <citation type="submission" date="2022-03" db="EMBL/GenBank/DDBJ databases">
        <authorList>
            <person name="Lindestad O."/>
        </authorList>
    </citation>
    <scope>NUCLEOTIDE SEQUENCE</scope>
</reference>
<feature type="compositionally biased region" description="Polar residues" evidence="1">
    <location>
        <begin position="17"/>
        <end position="44"/>
    </location>
</feature>
<sequence>MEKAKFSESGLLLSVSRQTNPPTILKSSTYRDSWNSRRSGNPTQDMGRGAKPIALRNEFAPEALGPQSPLQSRRARTHV</sequence>
<feature type="region of interest" description="Disordered" evidence="1">
    <location>
        <begin position="17"/>
        <end position="79"/>
    </location>
</feature>
<comment type="caution">
    <text evidence="2">The sequence shown here is derived from an EMBL/GenBank/DDBJ whole genome shotgun (WGS) entry which is preliminary data.</text>
</comment>
<name>A0A8S4SJC2_9NEOP</name>
<dbReference type="AlphaFoldDB" id="A0A8S4SJC2"/>
<keyword evidence="3" id="KW-1185">Reference proteome</keyword>
<accession>A0A8S4SJC2</accession>
<evidence type="ECO:0000313" key="2">
    <source>
        <dbReference type="EMBL" id="CAH2269351.1"/>
    </source>
</evidence>
<protein>
    <submittedName>
        <fullName evidence="2">Jg14061 protein</fullName>
    </submittedName>
</protein>
<dbReference type="EMBL" id="CAKXAJ010026511">
    <property type="protein sequence ID" value="CAH2269351.1"/>
    <property type="molecule type" value="Genomic_DNA"/>
</dbReference>
<evidence type="ECO:0000313" key="3">
    <source>
        <dbReference type="Proteomes" id="UP000838756"/>
    </source>
</evidence>
<organism evidence="2 3">
    <name type="scientific">Pararge aegeria aegeria</name>
    <dbReference type="NCBI Taxonomy" id="348720"/>
    <lineage>
        <taxon>Eukaryota</taxon>
        <taxon>Metazoa</taxon>
        <taxon>Ecdysozoa</taxon>
        <taxon>Arthropoda</taxon>
        <taxon>Hexapoda</taxon>
        <taxon>Insecta</taxon>
        <taxon>Pterygota</taxon>
        <taxon>Neoptera</taxon>
        <taxon>Endopterygota</taxon>
        <taxon>Lepidoptera</taxon>
        <taxon>Glossata</taxon>
        <taxon>Ditrysia</taxon>
        <taxon>Papilionoidea</taxon>
        <taxon>Nymphalidae</taxon>
        <taxon>Satyrinae</taxon>
        <taxon>Satyrini</taxon>
        <taxon>Parargina</taxon>
        <taxon>Pararge</taxon>
    </lineage>
</organism>
<proteinExistence type="predicted"/>
<evidence type="ECO:0000256" key="1">
    <source>
        <dbReference type="SAM" id="MobiDB-lite"/>
    </source>
</evidence>
<dbReference type="Proteomes" id="UP000838756">
    <property type="component" value="Unassembled WGS sequence"/>
</dbReference>